<organism evidence="1 2">
    <name type="scientific">Pseudomonas asplenii</name>
    <dbReference type="NCBI Taxonomy" id="53407"/>
    <lineage>
        <taxon>Bacteria</taxon>
        <taxon>Pseudomonadati</taxon>
        <taxon>Pseudomonadota</taxon>
        <taxon>Gammaproteobacteria</taxon>
        <taxon>Pseudomonadales</taxon>
        <taxon>Pseudomonadaceae</taxon>
        <taxon>Pseudomonas</taxon>
    </lineage>
</organism>
<evidence type="ECO:0000313" key="1">
    <source>
        <dbReference type="EMBL" id="SDS88381.1"/>
    </source>
</evidence>
<sequence length="403" mass="45427">MSPSSVPPIVTVETLCDYIEGLDGQRTFRGVNNNALLIPFDAVLKLLNTSLLELMRAARVHRPHLPVDKTLSRLLKEPQRVPARGMLSRLLREAPHQLMLHALVDQARQGYVWITGEAWHSLFHSSLFIHQTARGFWMDFVQNAKILNAVDMHSDKGHFEKLCAYADSPLVDRFGCSAVRAVLHARLNSDPAEEVAENDQIVQHVVVVDRLAVLLRILAWLVADIVIDIGEMIQHDGMQDIIPFDSLLPAIDPVSGEWNNPTTRALEQLAKRAGWQGKQRAITFLGNLWDRHDAEQKEPGSRIRSLRNWEQRRKGRPKFETLCSLANAVTVEQALLAGESPEGRDYDTWMQAVILRIGETLTETLYALNTLGVEATHIVGIMDAYRQEYRIAREALGKPMSPL</sequence>
<accession>A0A1H1VV80</accession>
<keyword evidence="2" id="KW-1185">Reference proteome</keyword>
<gene>
    <name evidence="1" type="ORF">SAMN05216598_3112</name>
</gene>
<proteinExistence type="predicted"/>
<evidence type="ECO:0000313" key="2">
    <source>
        <dbReference type="Proteomes" id="UP000199524"/>
    </source>
</evidence>
<dbReference type="Proteomes" id="UP000199524">
    <property type="component" value="Chromosome I"/>
</dbReference>
<dbReference type="EMBL" id="LT629777">
    <property type="protein sequence ID" value="SDS88381.1"/>
    <property type="molecule type" value="Genomic_DNA"/>
</dbReference>
<dbReference type="AlphaFoldDB" id="A0A1H1VV80"/>
<reference evidence="2" key="1">
    <citation type="submission" date="2016-10" db="EMBL/GenBank/DDBJ databases">
        <authorList>
            <person name="Varghese N."/>
            <person name="Submissions S."/>
        </authorList>
    </citation>
    <scope>NUCLEOTIDE SEQUENCE [LARGE SCALE GENOMIC DNA]</scope>
    <source>
        <strain evidence="2">ATCC 23835</strain>
    </source>
</reference>
<protein>
    <submittedName>
        <fullName evidence="1">Uncharacterized protein</fullName>
    </submittedName>
</protein>
<name>A0A1H1VV80_9PSED</name>